<dbReference type="PANTHER" id="PTHR34109:SF1">
    <property type="entry name" value="VOC DOMAIN-CONTAINING PROTEIN"/>
    <property type="match status" value="1"/>
</dbReference>
<comment type="caution">
    <text evidence="3">The sequence shown here is derived from an EMBL/GenBank/DDBJ whole genome shotgun (WGS) entry which is preliminary data.</text>
</comment>
<evidence type="ECO:0000313" key="4">
    <source>
        <dbReference type="Proteomes" id="UP000605361"/>
    </source>
</evidence>
<dbReference type="CDD" id="cd07246">
    <property type="entry name" value="VOC_like"/>
    <property type="match status" value="1"/>
</dbReference>
<dbReference type="EMBL" id="JADOGI010000181">
    <property type="protein sequence ID" value="MBF8191881.1"/>
    <property type="molecule type" value="Genomic_DNA"/>
</dbReference>
<keyword evidence="4" id="KW-1185">Reference proteome</keyword>
<evidence type="ECO:0000256" key="1">
    <source>
        <dbReference type="SAM" id="MobiDB-lite"/>
    </source>
</evidence>
<dbReference type="PROSITE" id="PS51819">
    <property type="entry name" value="VOC"/>
    <property type="match status" value="1"/>
</dbReference>
<reference evidence="3" key="1">
    <citation type="submission" date="2020-11" db="EMBL/GenBank/DDBJ databases">
        <title>Whole-genome analyses of Nonomuraea sp. K274.</title>
        <authorList>
            <person name="Veyisoglu A."/>
        </authorList>
    </citation>
    <scope>NUCLEOTIDE SEQUENCE</scope>
    <source>
        <strain evidence="3">K274</strain>
    </source>
</reference>
<name>A0A931AFH7_9ACTN</name>
<organism evidence="3 4">
    <name type="scientific">Nonomuraea cypriaca</name>
    <dbReference type="NCBI Taxonomy" id="1187855"/>
    <lineage>
        <taxon>Bacteria</taxon>
        <taxon>Bacillati</taxon>
        <taxon>Actinomycetota</taxon>
        <taxon>Actinomycetes</taxon>
        <taxon>Streptosporangiales</taxon>
        <taxon>Streptosporangiaceae</taxon>
        <taxon>Nonomuraea</taxon>
    </lineage>
</organism>
<evidence type="ECO:0000259" key="2">
    <source>
        <dbReference type="PROSITE" id="PS51819"/>
    </source>
</evidence>
<dbReference type="PANTHER" id="PTHR34109">
    <property type="entry name" value="BNAUNNG04460D PROTEIN-RELATED"/>
    <property type="match status" value="1"/>
</dbReference>
<sequence length="155" mass="16675">MTSLRPQGLCPHLFVLDAEAAIAFYRQGLGAVEVFRNTLPGGVVLFVELQLGAGRLLVSEETRALGALAPPTLGGSPVLILLEVDDPDAVAERAVAAGAEVEMPVREMFWGERYGVLRDPFGHRWAVTTAREQLTPDEMVEGTPQPPYPPSPDEG</sequence>
<feature type="domain" description="VOC" evidence="2">
    <location>
        <begin position="7"/>
        <end position="130"/>
    </location>
</feature>
<dbReference type="AlphaFoldDB" id="A0A931AFH7"/>
<feature type="compositionally biased region" description="Pro residues" evidence="1">
    <location>
        <begin position="144"/>
        <end position="155"/>
    </location>
</feature>
<proteinExistence type="predicted"/>
<evidence type="ECO:0000313" key="3">
    <source>
        <dbReference type="EMBL" id="MBF8191881.1"/>
    </source>
</evidence>
<dbReference type="Gene3D" id="3.30.720.110">
    <property type="match status" value="1"/>
</dbReference>
<feature type="region of interest" description="Disordered" evidence="1">
    <location>
        <begin position="130"/>
        <end position="155"/>
    </location>
</feature>
<dbReference type="SUPFAM" id="SSF54593">
    <property type="entry name" value="Glyoxalase/Bleomycin resistance protein/Dihydroxybiphenyl dioxygenase"/>
    <property type="match status" value="1"/>
</dbReference>
<dbReference type="Pfam" id="PF00903">
    <property type="entry name" value="Glyoxalase"/>
    <property type="match status" value="1"/>
</dbReference>
<dbReference type="InterPro" id="IPR029068">
    <property type="entry name" value="Glyas_Bleomycin-R_OHBP_Dase"/>
</dbReference>
<dbReference type="Proteomes" id="UP000605361">
    <property type="component" value="Unassembled WGS sequence"/>
</dbReference>
<dbReference type="InterPro" id="IPR004360">
    <property type="entry name" value="Glyas_Fos-R_dOase_dom"/>
</dbReference>
<dbReference type="Gene3D" id="3.30.720.120">
    <property type="match status" value="1"/>
</dbReference>
<accession>A0A931AFH7</accession>
<dbReference type="InterPro" id="IPR037523">
    <property type="entry name" value="VOC_core"/>
</dbReference>
<dbReference type="RefSeq" id="WP_195900789.1">
    <property type="nucleotide sequence ID" value="NZ_JADOGI010000181.1"/>
</dbReference>
<gene>
    <name evidence="3" type="ORF">ITP53_40625</name>
</gene>
<protein>
    <submittedName>
        <fullName evidence="3">VOC family protein</fullName>
    </submittedName>
</protein>